<dbReference type="Proteomes" id="UP000325723">
    <property type="component" value="Unassembled WGS sequence"/>
</dbReference>
<feature type="domain" description="Bacteriophage CI repressor N-terminal" evidence="1">
    <location>
        <begin position="20"/>
        <end position="82"/>
    </location>
</feature>
<reference evidence="2 3" key="1">
    <citation type="submission" date="2019-09" db="EMBL/GenBank/DDBJ databases">
        <authorList>
            <person name="Chandra G."/>
            <person name="Truman W A."/>
        </authorList>
    </citation>
    <scope>NUCLEOTIDE SEQUENCE [LARGE SCALE GENOMIC DNA]</scope>
    <source>
        <strain evidence="2">PS900</strain>
    </source>
</reference>
<evidence type="ECO:0000259" key="1">
    <source>
        <dbReference type="Pfam" id="PF07022"/>
    </source>
</evidence>
<gene>
    <name evidence="2" type="ORF">PS900_06106</name>
</gene>
<dbReference type="GO" id="GO:0045892">
    <property type="term" value="P:negative regulation of DNA-templated transcription"/>
    <property type="evidence" value="ECO:0007669"/>
    <property type="project" value="InterPro"/>
</dbReference>
<proteinExistence type="predicted"/>
<sequence>MNNESVNLKFTNRDHGFAVVVERLKKALGLKTDLELAKALDMSPSNFANKKRQQSIPYEAVIDLCTAKAISLDWLFSGAGETFTNQEQREIEAIPATIDPKLLTTVLYELEVAFADDAKNAKVRAEQIVRLGLVAVGLYNKFVFVKNEKVRRSAIRNEAREYASIEKLLNEEITFGEQ</sequence>
<evidence type="ECO:0000313" key="3">
    <source>
        <dbReference type="Proteomes" id="UP000325723"/>
    </source>
</evidence>
<dbReference type="RefSeq" id="WP_150759685.1">
    <property type="nucleotide sequence ID" value="NZ_CABVIE010000035.1"/>
</dbReference>
<protein>
    <recommendedName>
        <fullName evidence="1">Bacteriophage CI repressor N-terminal domain-containing protein</fullName>
    </recommendedName>
</protein>
<dbReference type="Pfam" id="PF07022">
    <property type="entry name" value="Phage_CI_repr"/>
    <property type="match status" value="1"/>
</dbReference>
<organism evidence="2 3">
    <name type="scientific">Pseudomonas fluorescens</name>
    <dbReference type="NCBI Taxonomy" id="294"/>
    <lineage>
        <taxon>Bacteria</taxon>
        <taxon>Pseudomonadati</taxon>
        <taxon>Pseudomonadota</taxon>
        <taxon>Gammaproteobacteria</taxon>
        <taxon>Pseudomonadales</taxon>
        <taxon>Pseudomonadaceae</taxon>
        <taxon>Pseudomonas</taxon>
    </lineage>
</organism>
<comment type="caution">
    <text evidence="2">The sequence shown here is derived from an EMBL/GenBank/DDBJ whole genome shotgun (WGS) entry which is preliminary data.</text>
</comment>
<evidence type="ECO:0000313" key="2">
    <source>
        <dbReference type="EMBL" id="VVP59747.1"/>
    </source>
</evidence>
<dbReference type="InterPro" id="IPR010744">
    <property type="entry name" value="Phage_CI_N"/>
</dbReference>
<dbReference type="GO" id="GO:0003677">
    <property type="term" value="F:DNA binding"/>
    <property type="evidence" value="ECO:0007669"/>
    <property type="project" value="InterPro"/>
</dbReference>
<dbReference type="EMBL" id="CABVIE010000035">
    <property type="protein sequence ID" value="VVP59747.1"/>
    <property type="molecule type" value="Genomic_DNA"/>
</dbReference>
<dbReference type="AlphaFoldDB" id="A0A8H2RSG7"/>
<accession>A0A8H2RSG7</accession>
<dbReference type="Gene3D" id="1.10.260.40">
    <property type="entry name" value="lambda repressor-like DNA-binding domains"/>
    <property type="match status" value="1"/>
</dbReference>
<dbReference type="InterPro" id="IPR010982">
    <property type="entry name" value="Lambda_DNA-bd_dom_sf"/>
</dbReference>
<name>A0A8H2RSG7_PSEFL</name>